<dbReference type="Proteomes" id="UP000308600">
    <property type="component" value="Unassembled WGS sequence"/>
</dbReference>
<proteinExistence type="predicted"/>
<gene>
    <name evidence="1" type="ORF">BDN72DRAFT_905540</name>
</gene>
<dbReference type="EMBL" id="ML208893">
    <property type="protein sequence ID" value="TFK59794.1"/>
    <property type="molecule type" value="Genomic_DNA"/>
</dbReference>
<keyword evidence="2" id="KW-1185">Reference proteome</keyword>
<evidence type="ECO:0000313" key="2">
    <source>
        <dbReference type="Proteomes" id="UP000308600"/>
    </source>
</evidence>
<name>A0ACD3A3D1_9AGAR</name>
<evidence type="ECO:0000313" key="1">
    <source>
        <dbReference type="EMBL" id="TFK59794.1"/>
    </source>
</evidence>
<organism evidence="1 2">
    <name type="scientific">Pluteus cervinus</name>
    <dbReference type="NCBI Taxonomy" id="181527"/>
    <lineage>
        <taxon>Eukaryota</taxon>
        <taxon>Fungi</taxon>
        <taxon>Dikarya</taxon>
        <taxon>Basidiomycota</taxon>
        <taxon>Agaricomycotina</taxon>
        <taxon>Agaricomycetes</taxon>
        <taxon>Agaricomycetidae</taxon>
        <taxon>Agaricales</taxon>
        <taxon>Pluteineae</taxon>
        <taxon>Pluteaceae</taxon>
        <taxon>Pluteus</taxon>
    </lineage>
</organism>
<sequence length="377" mass="40551">MSTLPSLEEMNKVIHDQGHITESNLPIRMRNKILNWRCDVPHGASQQSKSEEQGLLPPTETEGGVTATHKHLESDIRQFLDHLLSTDGHRKHGSGVVLVLGVFDHGHEQKDICVVGVNAEREAEFRVPEDTLMQLLSAMRNHLDLGRSHVAMDETSLDPPFMPPWFNAAAAKAALTTSPPLPCPSSPLSPLATLSPLSSDIDVVPETEACPTEQNSDSDGDFVMIDATYMSPAGAVPSGATSECGPLSREVIKRALIAAFPHAAVIETEDLHSTEQSPDCEDFIMLDSGDNNDSEAATAESCRHPCDLQKATKPSRSTTASTPHLAPPPALATAIFNANSLPHANSTPVNAIRRSSARFGPGYTHRVISSMNSKEST</sequence>
<protein>
    <submittedName>
        <fullName evidence="1">Uncharacterized protein</fullName>
    </submittedName>
</protein>
<reference evidence="1 2" key="1">
    <citation type="journal article" date="2019" name="Nat. Ecol. Evol.">
        <title>Megaphylogeny resolves global patterns of mushroom evolution.</title>
        <authorList>
            <person name="Varga T."/>
            <person name="Krizsan K."/>
            <person name="Foldi C."/>
            <person name="Dima B."/>
            <person name="Sanchez-Garcia M."/>
            <person name="Sanchez-Ramirez S."/>
            <person name="Szollosi G.J."/>
            <person name="Szarkandi J.G."/>
            <person name="Papp V."/>
            <person name="Albert L."/>
            <person name="Andreopoulos W."/>
            <person name="Angelini C."/>
            <person name="Antonin V."/>
            <person name="Barry K.W."/>
            <person name="Bougher N.L."/>
            <person name="Buchanan P."/>
            <person name="Buyck B."/>
            <person name="Bense V."/>
            <person name="Catcheside P."/>
            <person name="Chovatia M."/>
            <person name="Cooper J."/>
            <person name="Damon W."/>
            <person name="Desjardin D."/>
            <person name="Finy P."/>
            <person name="Geml J."/>
            <person name="Haridas S."/>
            <person name="Hughes K."/>
            <person name="Justo A."/>
            <person name="Karasinski D."/>
            <person name="Kautmanova I."/>
            <person name="Kiss B."/>
            <person name="Kocsube S."/>
            <person name="Kotiranta H."/>
            <person name="LaButti K.M."/>
            <person name="Lechner B.E."/>
            <person name="Liimatainen K."/>
            <person name="Lipzen A."/>
            <person name="Lukacs Z."/>
            <person name="Mihaltcheva S."/>
            <person name="Morgado L.N."/>
            <person name="Niskanen T."/>
            <person name="Noordeloos M.E."/>
            <person name="Ohm R.A."/>
            <person name="Ortiz-Santana B."/>
            <person name="Ovrebo C."/>
            <person name="Racz N."/>
            <person name="Riley R."/>
            <person name="Savchenko A."/>
            <person name="Shiryaev A."/>
            <person name="Soop K."/>
            <person name="Spirin V."/>
            <person name="Szebenyi C."/>
            <person name="Tomsovsky M."/>
            <person name="Tulloss R.E."/>
            <person name="Uehling J."/>
            <person name="Grigoriev I.V."/>
            <person name="Vagvolgyi C."/>
            <person name="Papp T."/>
            <person name="Martin F.M."/>
            <person name="Miettinen O."/>
            <person name="Hibbett D.S."/>
            <person name="Nagy L.G."/>
        </authorList>
    </citation>
    <scope>NUCLEOTIDE SEQUENCE [LARGE SCALE GENOMIC DNA]</scope>
    <source>
        <strain evidence="1 2">NL-1719</strain>
    </source>
</reference>
<accession>A0ACD3A3D1</accession>